<dbReference type="GO" id="GO:0005886">
    <property type="term" value="C:plasma membrane"/>
    <property type="evidence" value="ECO:0007669"/>
    <property type="project" value="TreeGrafter"/>
</dbReference>
<gene>
    <name evidence="9" type="ORF">ECRASSUSDP1_LOCUS20548</name>
</gene>
<feature type="domain" description="Ion transport" evidence="8">
    <location>
        <begin position="1537"/>
        <end position="1764"/>
    </location>
</feature>
<evidence type="ECO:0000259" key="8">
    <source>
        <dbReference type="Pfam" id="PF00520"/>
    </source>
</evidence>
<dbReference type="Pfam" id="PF00520">
    <property type="entry name" value="Ion_trans"/>
    <property type="match status" value="1"/>
</dbReference>
<keyword evidence="5 7" id="KW-0472">Membrane</keyword>
<name>A0AAD1XUF9_EUPCR</name>
<comment type="subcellular location">
    <subcellularLocation>
        <location evidence="1">Membrane</location>
        <topology evidence="1">Multi-pass membrane protein</topology>
    </subcellularLocation>
</comment>
<feature type="transmembrane region" description="Helical" evidence="7">
    <location>
        <begin position="1561"/>
        <end position="1583"/>
    </location>
</feature>
<keyword evidence="4 7" id="KW-1133">Transmembrane helix</keyword>
<evidence type="ECO:0000256" key="7">
    <source>
        <dbReference type="SAM" id="Phobius"/>
    </source>
</evidence>
<organism evidence="9 10">
    <name type="scientific">Euplotes crassus</name>
    <dbReference type="NCBI Taxonomy" id="5936"/>
    <lineage>
        <taxon>Eukaryota</taxon>
        <taxon>Sar</taxon>
        <taxon>Alveolata</taxon>
        <taxon>Ciliophora</taxon>
        <taxon>Intramacronucleata</taxon>
        <taxon>Spirotrichea</taxon>
        <taxon>Hypotrichia</taxon>
        <taxon>Euplotida</taxon>
        <taxon>Euplotidae</taxon>
        <taxon>Moneuplotes</taxon>
    </lineage>
</organism>
<dbReference type="PANTHER" id="PTHR10582:SF2">
    <property type="entry name" value="INACTIVE"/>
    <property type="match status" value="1"/>
</dbReference>
<dbReference type="GO" id="GO:0098703">
    <property type="term" value="P:calcium ion import across plasma membrane"/>
    <property type="evidence" value="ECO:0007669"/>
    <property type="project" value="TreeGrafter"/>
</dbReference>
<dbReference type="SUPFAM" id="SSF82171">
    <property type="entry name" value="DPP6 N-terminal domain-like"/>
    <property type="match status" value="1"/>
</dbReference>
<evidence type="ECO:0000313" key="9">
    <source>
        <dbReference type="EMBL" id="CAI2379139.1"/>
    </source>
</evidence>
<feature type="region of interest" description="Disordered" evidence="6">
    <location>
        <begin position="1412"/>
        <end position="1436"/>
    </location>
</feature>
<keyword evidence="10" id="KW-1185">Reference proteome</keyword>
<feature type="transmembrane region" description="Helical" evidence="7">
    <location>
        <begin position="1526"/>
        <end position="1549"/>
    </location>
</feature>
<evidence type="ECO:0000256" key="6">
    <source>
        <dbReference type="SAM" id="MobiDB-lite"/>
    </source>
</evidence>
<feature type="transmembrane region" description="Helical" evidence="7">
    <location>
        <begin position="1729"/>
        <end position="1752"/>
    </location>
</feature>
<dbReference type="PANTHER" id="PTHR10582">
    <property type="entry name" value="TRANSIENT RECEPTOR POTENTIAL ION CHANNEL PROTEIN"/>
    <property type="match status" value="1"/>
</dbReference>
<evidence type="ECO:0000256" key="5">
    <source>
        <dbReference type="ARBA" id="ARBA00023136"/>
    </source>
</evidence>
<dbReference type="GO" id="GO:0005216">
    <property type="term" value="F:monoatomic ion channel activity"/>
    <property type="evidence" value="ECO:0007669"/>
    <property type="project" value="InterPro"/>
</dbReference>
<feature type="compositionally biased region" description="Basic and acidic residues" evidence="6">
    <location>
        <begin position="1412"/>
        <end position="1423"/>
    </location>
</feature>
<evidence type="ECO:0000256" key="3">
    <source>
        <dbReference type="ARBA" id="ARBA00022737"/>
    </source>
</evidence>
<feature type="region of interest" description="Disordered" evidence="6">
    <location>
        <begin position="78"/>
        <end position="214"/>
    </location>
</feature>
<sequence>MELEEDKTDYDRLYSDSFTKKIPFPMMKYDVCKLSPAADDVVYTLATSSVKKETKFRLFTSKARKEALTPVLEKLRAEAMKKSKGETKEEKKNEEQKKSLEEMKTKEPDHLQTKELTLKNEKKETANPYDDDMEDSKKEPEGPQPTDGIVSKAQMTIESEGLLERPETPKKNELEISTKKISNPRDEVMKSSQSQNRPKSRQGDLNKETEKESFEEVFAKSSEIRDPNASGKLFIRWKVDKTGFKKDKEMYLKGNMNSTIEFSKDGRFILLSGNDSRTVYVHRADNLELVHESTLTAKDSNGNDVTYFYDTKLSYDGSYLVGGDSYSRYIFKQNGEFVKRIEGRNMYSIYQFTKTEFAGCKNADDTYTKTNLIAIDFIEDKERVIYEFDSYVSTIYFNNDNSAFCYDKYPKIYYVDLKAKNVEAVELVKEYYSLSNVTFSGNKVGICYQPNWKCLNVACFEDGKQTWKQTIDKSYLYTQGMKFLNEDDGLYMVELNNGKMIVHSILPGRYSTYSVKAIRNIIFQYPLISYVWGTRELWVQDLNNKTTIYYFDDPIVATENVHNVITEKNSKMELGMVFQRKDQFQTAIMKLDMNTNTIEYDRRSIEKTDIESDKIKGYYRIPFQNPETKSVENAIMIHQSEALSVLSLQNKSMKYEIKKNYKKHAVINMKKTKALVLWKFKGDKLELMRLPYDPTSTSAISKVYEADEEIKDCKLTYINGKEYIACVDEPKYIKILEVADSGAQKMHKVNIFKDYYVDTYFATSPDQNTLRGYGYCNGMLYSGNGTTILQEKGKEKEGKFTAIYYSKFSLEYGSFKFPMVSEDFILYSLNPEYDSTYTTQNQSLLLAPPMNSYEIKQREMNEDDNQEIFCHFDDKYIIYCTYKVLDKYDPEADEDRLNHGAEIKIDVCMLNGEIIQTVYLPEKFDSTDHPVFSQSGEYFVVPGAFIKEDQKEFYDEPTKDNSEKAMRVFKIVPTSDYKKMMEENKDNNITNVNANFQTTNIIDIEVHSTHLIKYPSKEKKDEERGIYVVDPDEIDCDKESIFVDNKGNAILYLPPREVFQINEKNLWHQYMSMLNDHDFLLDKIEILKFGQNVFVIKHFEDILKVRYKGAKIKSSKMLKHKAVDIEEQCDLEQIIIPRNPKYLIFVYDLNGASTIITWDTQKNIEYNNFLGRKGDVIRDYIHGKNSQFGFMCFDKYFVEIQAGIPIPFMTRKMETNSKLYGQGIRINSNQDMMLARGSLITPLCYKDIYYHKNKGLENLDMEKVVYYMNKTSAVFDYIDHFENLKLVLDLFDKEPLYYSMLVIDNKEGKSALQIAIENKSAKIIELILNCLLKLDHFSLSRKIFKNFTSLFTMNLKSFEKYLNSCYFITEQMKSIQKLQIANADNSIRESFSCSILDKNFYEKYKVLNADDKDKDKDKNEGSKPAKFSQVAPYGGSLNKSYGEKSGDPWSSDQMQDDDEDGIFFDEEINKSKRVSIKGIEFDWLFKGKTAHRFLKDLSDSKNIHIFGQPIIKDIILFQWKYFMEAIIYKLFIPYMIYFALFCVYSTWLMEDQYLESDSNGFYHITSYAFGGIILLFNIFWAYVELKQIIFHKIDYVKSFWNLLDLLTVVTNTAVVIMDYTGAHFHDKNRISAMAVLILYFKLFYFLRIFSSTAYLVRMIIEILKDMKFFVTVLMLATIAFGNAFYILGRNSPDGENLAGDNFIDALIFSYKMGLGDFLTDDFGTRDEEILWIFFLVNTLIVLIVLLNLIIAIMGDTFDRVQETQEKSMLKELTDMIRENEFLFSRSRAFKNSKYIIVIEPEKAEGGGNVSWEGRLNQLRIFIQESSEKHIAHLQKLQEEIENIASSALEDKMKPSEDRVNHKLSECDNRISLIKKGVEVIVEENEMLKKEIEELKKK</sequence>
<evidence type="ECO:0000256" key="4">
    <source>
        <dbReference type="ARBA" id="ARBA00022989"/>
    </source>
</evidence>
<keyword evidence="2 7" id="KW-0812">Transmembrane</keyword>
<feature type="compositionally biased region" description="Basic and acidic residues" evidence="6">
    <location>
        <begin position="78"/>
        <end position="125"/>
    </location>
</feature>
<accession>A0AAD1XUF9</accession>
<comment type="caution">
    <text evidence="9">The sequence shown here is derived from an EMBL/GenBank/DDBJ whole genome shotgun (WGS) entry which is preliminary data.</text>
</comment>
<evidence type="ECO:0000256" key="1">
    <source>
        <dbReference type="ARBA" id="ARBA00004141"/>
    </source>
</evidence>
<feature type="transmembrane region" description="Helical" evidence="7">
    <location>
        <begin position="1668"/>
        <end position="1687"/>
    </location>
</feature>
<keyword evidence="3" id="KW-0677">Repeat</keyword>
<evidence type="ECO:0000313" key="10">
    <source>
        <dbReference type="Proteomes" id="UP001295684"/>
    </source>
</evidence>
<feature type="transmembrane region" description="Helical" evidence="7">
    <location>
        <begin position="1636"/>
        <end position="1656"/>
    </location>
</feature>
<dbReference type="EMBL" id="CAMPGE010020961">
    <property type="protein sequence ID" value="CAI2379139.1"/>
    <property type="molecule type" value="Genomic_DNA"/>
</dbReference>
<dbReference type="InterPro" id="IPR005821">
    <property type="entry name" value="Ion_trans_dom"/>
</dbReference>
<protein>
    <recommendedName>
        <fullName evidence="8">Ion transport domain-containing protein</fullName>
    </recommendedName>
</protein>
<dbReference type="Proteomes" id="UP001295684">
    <property type="component" value="Unassembled WGS sequence"/>
</dbReference>
<proteinExistence type="predicted"/>
<evidence type="ECO:0000256" key="2">
    <source>
        <dbReference type="ARBA" id="ARBA00022692"/>
    </source>
</evidence>
<feature type="compositionally biased region" description="Basic and acidic residues" evidence="6">
    <location>
        <begin position="162"/>
        <end position="189"/>
    </location>
</feature>
<reference evidence="9" key="1">
    <citation type="submission" date="2023-07" db="EMBL/GenBank/DDBJ databases">
        <authorList>
            <consortium name="AG Swart"/>
            <person name="Singh M."/>
            <person name="Singh A."/>
            <person name="Seah K."/>
            <person name="Emmerich C."/>
        </authorList>
    </citation>
    <scope>NUCLEOTIDE SEQUENCE</scope>
    <source>
        <strain evidence="9">DP1</strain>
    </source>
</reference>
<dbReference type="InterPro" id="IPR024862">
    <property type="entry name" value="TRPV"/>
</dbReference>
<feature type="compositionally biased region" description="Basic and acidic residues" evidence="6">
    <location>
        <begin position="201"/>
        <end position="214"/>
    </location>
</feature>